<name>A0A8J3VNK0_9ACTN</name>
<dbReference type="PANTHER" id="PTHR43233:SF1">
    <property type="entry name" value="FAMILY N-ACETYLTRANSFERASE, PUTATIVE (AFU_ORTHOLOGUE AFUA_6G03350)-RELATED"/>
    <property type="match status" value="1"/>
</dbReference>
<evidence type="ECO:0000313" key="3">
    <source>
        <dbReference type="Proteomes" id="UP000642748"/>
    </source>
</evidence>
<comment type="caution">
    <text evidence="2">The sequence shown here is derived from an EMBL/GenBank/DDBJ whole genome shotgun (WGS) entry which is preliminary data.</text>
</comment>
<dbReference type="AlphaFoldDB" id="A0A8J3VNK0"/>
<dbReference type="CDD" id="cd04301">
    <property type="entry name" value="NAT_SF"/>
    <property type="match status" value="1"/>
</dbReference>
<dbReference type="PANTHER" id="PTHR43233">
    <property type="entry name" value="FAMILY N-ACETYLTRANSFERASE, PUTATIVE (AFU_ORTHOLOGUE AFUA_6G03350)-RELATED"/>
    <property type="match status" value="1"/>
</dbReference>
<dbReference type="Gene3D" id="3.40.630.30">
    <property type="match status" value="1"/>
</dbReference>
<dbReference type="InterPro" id="IPR000182">
    <property type="entry name" value="GNAT_dom"/>
</dbReference>
<dbReference type="RefSeq" id="WP_373319443.1">
    <property type="nucleotide sequence ID" value="NZ_BONZ01000006.1"/>
</dbReference>
<protein>
    <submittedName>
        <fullName evidence="2">N-acetyltransferase</fullName>
    </submittedName>
</protein>
<reference evidence="2" key="1">
    <citation type="submission" date="2021-01" db="EMBL/GenBank/DDBJ databases">
        <title>Whole genome shotgun sequence of Rugosimonospora africana NBRC 104875.</title>
        <authorList>
            <person name="Komaki H."/>
            <person name="Tamura T."/>
        </authorList>
    </citation>
    <scope>NUCLEOTIDE SEQUENCE</scope>
    <source>
        <strain evidence="2">NBRC 104875</strain>
    </source>
</reference>
<sequence length="136" mass="15154">MIDGYRIDTENFDVDLVHHWLSDESYWATGRSRETVELSIRNSLCLGAFAAGGEQVAFARAVTDWATFAWIADVYVASDHRGRGLGTWLVGDLCDRIRASGVNRLLLATADAHGIYAKFGFAGLARPERFMEIDLR</sequence>
<dbReference type="InterPro" id="IPR016181">
    <property type="entry name" value="Acyl_CoA_acyltransferase"/>
</dbReference>
<accession>A0A8J3VNK0</accession>
<evidence type="ECO:0000259" key="1">
    <source>
        <dbReference type="PROSITE" id="PS51186"/>
    </source>
</evidence>
<organism evidence="2 3">
    <name type="scientific">Rugosimonospora africana</name>
    <dbReference type="NCBI Taxonomy" id="556532"/>
    <lineage>
        <taxon>Bacteria</taxon>
        <taxon>Bacillati</taxon>
        <taxon>Actinomycetota</taxon>
        <taxon>Actinomycetes</taxon>
        <taxon>Micromonosporales</taxon>
        <taxon>Micromonosporaceae</taxon>
        <taxon>Rugosimonospora</taxon>
    </lineage>
</organism>
<dbReference type="SUPFAM" id="SSF55729">
    <property type="entry name" value="Acyl-CoA N-acyltransferases (Nat)"/>
    <property type="match status" value="1"/>
</dbReference>
<dbReference type="Pfam" id="PF00583">
    <property type="entry name" value="Acetyltransf_1"/>
    <property type="match status" value="1"/>
</dbReference>
<proteinExistence type="predicted"/>
<dbReference type="EMBL" id="BONZ01000006">
    <property type="protein sequence ID" value="GIH12431.1"/>
    <property type="molecule type" value="Genomic_DNA"/>
</dbReference>
<dbReference type="GO" id="GO:0016747">
    <property type="term" value="F:acyltransferase activity, transferring groups other than amino-acyl groups"/>
    <property type="evidence" value="ECO:0007669"/>
    <property type="project" value="InterPro"/>
</dbReference>
<evidence type="ECO:0000313" key="2">
    <source>
        <dbReference type="EMBL" id="GIH12431.1"/>
    </source>
</evidence>
<dbReference type="InterPro" id="IPR053144">
    <property type="entry name" value="Acetyltransferase_Butenolide"/>
</dbReference>
<dbReference type="Proteomes" id="UP000642748">
    <property type="component" value="Unassembled WGS sequence"/>
</dbReference>
<keyword evidence="3" id="KW-1185">Reference proteome</keyword>
<dbReference type="PROSITE" id="PS51186">
    <property type="entry name" value="GNAT"/>
    <property type="match status" value="1"/>
</dbReference>
<feature type="domain" description="N-acetyltransferase" evidence="1">
    <location>
        <begin position="5"/>
        <end position="136"/>
    </location>
</feature>
<gene>
    <name evidence="2" type="ORF">Raf01_06030</name>
</gene>